<dbReference type="InterPro" id="IPR050109">
    <property type="entry name" value="HTH-type_TetR-like_transc_reg"/>
</dbReference>
<name>A0A9X2PDN6_9HYPH</name>
<proteinExistence type="predicted"/>
<dbReference type="PRINTS" id="PR00455">
    <property type="entry name" value="HTHTETR"/>
</dbReference>
<evidence type="ECO:0000259" key="6">
    <source>
        <dbReference type="PROSITE" id="PS50977"/>
    </source>
</evidence>
<feature type="DNA-binding region" description="H-T-H motif" evidence="4">
    <location>
        <begin position="53"/>
        <end position="72"/>
    </location>
</feature>
<dbReference type="GO" id="GO:0003700">
    <property type="term" value="F:DNA-binding transcription factor activity"/>
    <property type="evidence" value="ECO:0007669"/>
    <property type="project" value="TreeGrafter"/>
</dbReference>
<dbReference type="Gene3D" id="1.10.10.60">
    <property type="entry name" value="Homeodomain-like"/>
    <property type="match status" value="1"/>
</dbReference>
<dbReference type="EMBL" id="JANTHZ010000005">
    <property type="protein sequence ID" value="MCS0496000.1"/>
    <property type="molecule type" value="Genomic_DNA"/>
</dbReference>
<dbReference type="SUPFAM" id="SSF48498">
    <property type="entry name" value="Tetracyclin repressor-like, C-terminal domain"/>
    <property type="match status" value="1"/>
</dbReference>
<evidence type="ECO:0000313" key="7">
    <source>
        <dbReference type="EMBL" id="MCS0496000.1"/>
    </source>
</evidence>
<evidence type="ECO:0000256" key="5">
    <source>
        <dbReference type="SAM" id="MobiDB-lite"/>
    </source>
</evidence>
<dbReference type="Pfam" id="PF00440">
    <property type="entry name" value="TetR_N"/>
    <property type="match status" value="1"/>
</dbReference>
<evidence type="ECO:0000256" key="4">
    <source>
        <dbReference type="PROSITE-ProRule" id="PRU00335"/>
    </source>
</evidence>
<keyword evidence="8" id="KW-1185">Reference proteome</keyword>
<sequence length="225" mass="24624">MASGEGSGEGGGAKPRTAAPTRRRASKEPADRRREILEAALVVFAEAGFAGARMQDVASRAGVAKGTLYLYFEDKEALFEGLVRQAIDPVLGRLEREFADFPGSTRAFLSVSFAHLANEAVHSPRRHIVRLMLGEGERFPEIAGFYYREVVSRGLGLLRAINARALERGEISSDAGLRFPQLLIAPLLVATVWEGLFQRHEALDVQGMLEAHAEITLRGLGWKEP</sequence>
<gene>
    <name evidence="7" type="ORF">NVS89_12910</name>
</gene>
<dbReference type="SUPFAM" id="SSF46689">
    <property type="entry name" value="Homeodomain-like"/>
    <property type="match status" value="1"/>
</dbReference>
<keyword evidence="3" id="KW-0804">Transcription</keyword>
<dbReference type="InterPro" id="IPR036271">
    <property type="entry name" value="Tet_transcr_reg_TetR-rel_C_sf"/>
</dbReference>
<feature type="domain" description="HTH tetR-type" evidence="6">
    <location>
        <begin position="30"/>
        <end position="90"/>
    </location>
</feature>
<dbReference type="FunFam" id="1.10.10.60:FF:000141">
    <property type="entry name" value="TetR family transcriptional regulator"/>
    <property type="match status" value="1"/>
</dbReference>
<organism evidence="7 8">
    <name type="scientific">Ancylobacter mangrovi</name>
    <dbReference type="NCBI Taxonomy" id="2972472"/>
    <lineage>
        <taxon>Bacteria</taxon>
        <taxon>Pseudomonadati</taxon>
        <taxon>Pseudomonadota</taxon>
        <taxon>Alphaproteobacteria</taxon>
        <taxon>Hyphomicrobiales</taxon>
        <taxon>Xanthobacteraceae</taxon>
        <taxon>Ancylobacter</taxon>
    </lineage>
</organism>
<evidence type="ECO:0000256" key="3">
    <source>
        <dbReference type="ARBA" id="ARBA00023163"/>
    </source>
</evidence>
<feature type="region of interest" description="Disordered" evidence="5">
    <location>
        <begin position="1"/>
        <end position="31"/>
    </location>
</feature>
<feature type="compositionally biased region" description="Gly residues" evidence="5">
    <location>
        <begin position="1"/>
        <end position="13"/>
    </location>
</feature>
<reference evidence="7" key="1">
    <citation type="submission" date="2022-08" db="EMBL/GenBank/DDBJ databases">
        <authorList>
            <person name="Li F."/>
        </authorList>
    </citation>
    <scope>NUCLEOTIDE SEQUENCE</scope>
    <source>
        <strain evidence="7">MQZ15Z-1</strain>
    </source>
</reference>
<evidence type="ECO:0000313" key="8">
    <source>
        <dbReference type="Proteomes" id="UP001151088"/>
    </source>
</evidence>
<dbReference type="InterPro" id="IPR009057">
    <property type="entry name" value="Homeodomain-like_sf"/>
</dbReference>
<dbReference type="PROSITE" id="PS50977">
    <property type="entry name" value="HTH_TETR_2"/>
    <property type="match status" value="1"/>
</dbReference>
<evidence type="ECO:0000256" key="2">
    <source>
        <dbReference type="ARBA" id="ARBA00023125"/>
    </source>
</evidence>
<dbReference type="PANTHER" id="PTHR30055">
    <property type="entry name" value="HTH-TYPE TRANSCRIPTIONAL REGULATOR RUTR"/>
    <property type="match status" value="1"/>
</dbReference>
<dbReference type="Gene3D" id="1.10.357.10">
    <property type="entry name" value="Tetracycline Repressor, domain 2"/>
    <property type="match status" value="1"/>
</dbReference>
<dbReference type="InterPro" id="IPR001647">
    <property type="entry name" value="HTH_TetR"/>
</dbReference>
<keyword evidence="2 4" id="KW-0238">DNA-binding</keyword>
<accession>A0A9X2PDN6</accession>
<protein>
    <submittedName>
        <fullName evidence="7">TetR/AcrR family transcriptional regulator</fullName>
    </submittedName>
</protein>
<dbReference type="PANTHER" id="PTHR30055:SF223">
    <property type="entry name" value="HTH-TYPE TRANSCRIPTIONAL REGULATOR UIDR"/>
    <property type="match status" value="1"/>
</dbReference>
<keyword evidence="1" id="KW-0805">Transcription regulation</keyword>
<comment type="caution">
    <text evidence="7">The sequence shown here is derived from an EMBL/GenBank/DDBJ whole genome shotgun (WGS) entry which is preliminary data.</text>
</comment>
<dbReference type="RefSeq" id="WP_258733164.1">
    <property type="nucleotide sequence ID" value="NZ_JANTHZ010000005.1"/>
</dbReference>
<dbReference type="Proteomes" id="UP001151088">
    <property type="component" value="Unassembled WGS sequence"/>
</dbReference>
<dbReference type="GO" id="GO:0000976">
    <property type="term" value="F:transcription cis-regulatory region binding"/>
    <property type="evidence" value="ECO:0007669"/>
    <property type="project" value="TreeGrafter"/>
</dbReference>
<evidence type="ECO:0000256" key="1">
    <source>
        <dbReference type="ARBA" id="ARBA00023015"/>
    </source>
</evidence>
<dbReference type="AlphaFoldDB" id="A0A9X2PDN6"/>